<dbReference type="AlphaFoldDB" id="A0A2P2PB92"/>
<accession>A0A2P2PB92</accession>
<dbReference type="EMBL" id="GGEC01071544">
    <property type="protein sequence ID" value="MBX52028.1"/>
    <property type="molecule type" value="Transcribed_RNA"/>
</dbReference>
<name>A0A2P2PB92_RHIMU</name>
<organism evidence="2">
    <name type="scientific">Rhizophora mucronata</name>
    <name type="common">Asiatic mangrove</name>
    <dbReference type="NCBI Taxonomy" id="61149"/>
    <lineage>
        <taxon>Eukaryota</taxon>
        <taxon>Viridiplantae</taxon>
        <taxon>Streptophyta</taxon>
        <taxon>Embryophyta</taxon>
        <taxon>Tracheophyta</taxon>
        <taxon>Spermatophyta</taxon>
        <taxon>Magnoliopsida</taxon>
        <taxon>eudicotyledons</taxon>
        <taxon>Gunneridae</taxon>
        <taxon>Pentapetalae</taxon>
        <taxon>rosids</taxon>
        <taxon>fabids</taxon>
        <taxon>Malpighiales</taxon>
        <taxon>Rhizophoraceae</taxon>
        <taxon>Rhizophora</taxon>
    </lineage>
</organism>
<reference evidence="2" key="1">
    <citation type="submission" date="2018-02" db="EMBL/GenBank/DDBJ databases">
        <title>Rhizophora mucronata_Transcriptome.</title>
        <authorList>
            <person name="Meera S.P."/>
            <person name="Sreeshan A."/>
            <person name="Augustine A."/>
        </authorList>
    </citation>
    <scope>NUCLEOTIDE SEQUENCE</scope>
    <source>
        <tissue evidence="2">Leaf</tissue>
    </source>
</reference>
<evidence type="ECO:0000256" key="1">
    <source>
        <dbReference type="SAM" id="MobiDB-lite"/>
    </source>
</evidence>
<evidence type="ECO:0000313" key="2">
    <source>
        <dbReference type="EMBL" id="MBX52028.1"/>
    </source>
</evidence>
<feature type="region of interest" description="Disordered" evidence="1">
    <location>
        <begin position="1"/>
        <end position="29"/>
    </location>
</feature>
<feature type="compositionally biased region" description="Basic and acidic residues" evidence="1">
    <location>
        <begin position="12"/>
        <end position="23"/>
    </location>
</feature>
<protein>
    <submittedName>
        <fullName evidence="2">Uncharacterized protein</fullName>
    </submittedName>
</protein>
<feature type="compositionally biased region" description="Polar residues" evidence="1">
    <location>
        <begin position="1"/>
        <end position="11"/>
    </location>
</feature>
<sequence length="29" mass="3609">MNLMGSWNFSPKENRVNRSERLIRNRQKF</sequence>
<proteinExistence type="predicted"/>